<dbReference type="Proteomes" id="UP000001075">
    <property type="component" value="Unassembled WGS sequence"/>
</dbReference>
<evidence type="ECO:0000313" key="1">
    <source>
        <dbReference type="EMBL" id="EGW09752.1"/>
    </source>
</evidence>
<accession>G3I2T1</accession>
<dbReference type="InParanoid" id="G3I2T1"/>
<organism evidence="1 2">
    <name type="scientific">Cricetulus griseus</name>
    <name type="common">Chinese hamster</name>
    <name type="synonym">Cricetulus barabensis griseus</name>
    <dbReference type="NCBI Taxonomy" id="10029"/>
    <lineage>
        <taxon>Eukaryota</taxon>
        <taxon>Metazoa</taxon>
        <taxon>Chordata</taxon>
        <taxon>Craniata</taxon>
        <taxon>Vertebrata</taxon>
        <taxon>Euteleostomi</taxon>
        <taxon>Mammalia</taxon>
        <taxon>Eutheria</taxon>
        <taxon>Euarchontoglires</taxon>
        <taxon>Glires</taxon>
        <taxon>Rodentia</taxon>
        <taxon>Myomorpha</taxon>
        <taxon>Muroidea</taxon>
        <taxon>Cricetidae</taxon>
        <taxon>Cricetinae</taxon>
        <taxon>Cricetulus</taxon>
    </lineage>
</organism>
<proteinExistence type="predicted"/>
<protein>
    <submittedName>
        <fullName evidence="1">Uncharacterized protein</fullName>
    </submittedName>
</protein>
<dbReference type="EMBL" id="JH001143">
    <property type="protein sequence ID" value="EGW09752.1"/>
    <property type="molecule type" value="Genomic_DNA"/>
</dbReference>
<dbReference type="AlphaFoldDB" id="G3I2T1"/>
<name>G3I2T1_CRIGR</name>
<gene>
    <name evidence="1" type="ORF">I79_017725</name>
</gene>
<reference evidence="2" key="1">
    <citation type="journal article" date="2011" name="Nat. Biotechnol.">
        <title>The genomic sequence of the Chinese hamster ovary (CHO)-K1 cell line.</title>
        <authorList>
            <person name="Xu X."/>
            <person name="Nagarajan H."/>
            <person name="Lewis N.E."/>
            <person name="Pan S."/>
            <person name="Cai Z."/>
            <person name="Liu X."/>
            <person name="Chen W."/>
            <person name="Xie M."/>
            <person name="Wang W."/>
            <person name="Hammond S."/>
            <person name="Andersen M.R."/>
            <person name="Neff N."/>
            <person name="Passarelli B."/>
            <person name="Koh W."/>
            <person name="Fan H.C."/>
            <person name="Wang J."/>
            <person name="Gui Y."/>
            <person name="Lee K.H."/>
            <person name="Betenbaugh M.J."/>
            <person name="Quake S.R."/>
            <person name="Famili I."/>
            <person name="Palsson B.O."/>
            <person name="Wang J."/>
        </authorList>
    </citation>
    <scope>NUCLEOTIDE SEQUENCE [LARGE SCALE GENOMIC DNA]</scope>
    <source>
        <strain evidence="2">CHO K1 cell line</strain>
    </source>
</reference>
<sequence>MCSLGPRSLFPMCTSAVLSLSNTDSHKLHQNRPDSTHSQLSQFRPHCHLVPVL</sequence>
<evidence type="ECO:0000313" key="2">
    <source>
        <dbReference type="Proteomes" id="UP000001075"/>
    </source>
</evidence>